<dbReference type="Pfam" id="PF02254">
    <property type="entry name" value="TrkA_N"/>
    <property type="match status" value="1"/>
</dbReference>
<keyword evidence="5" id="KW-0406">Ion transport</keyword>
<protein>
    <submittedName>
        <fullName evidence="5">Potassium channel protein</fullName>
    </submittedName>
</protein>
<gene>
    <name evidence="5" type="ORF">FHG85_10350</name>
</gene>
<dbReference type="RefSeq" id="WP_173075578.1">
    <property type="nucleotide sequence ID" value="NZ_CP041345.1"/>
</dbReference>
<dbReference type="InterPro" id="IPR036721">
    <property type="entry name" value="RCK_C_sf"/>
</dbReference>
<keyword evidence="2" id="KW-0812">Transmembrane</keyword>
<dbReference type="PANTHER" id="PTHR43833">
    <property type="entry name" value="POTASSIUM CHANNEL PROTEIN 2-RELATED-RELATED"/>
    <property type="match status" value="1"/>
</dbReference>
<reference evidence="5 6" key="1">
    <citation type="submission" date="2019-07" db="EMBL/GenBank/DDBJ databases">
        <title>Thalassofilum flectens gen. nov., sp. nov., a novel moderate thermophilic anaerobe from a shallow sea hot spring in Kunashir Island (Russia), representing a new family in the order Bacteroidales, and proposal of Thalassofilacea fam. nov.</title>
        <authorList>
            <person name="Kochetkova T.V."/>
            <person name="Podosokorskaya O.A."/>
            <person name="Novikov A."/>
            <person name="Elcheninov A.G."/>
            <person name="Toshchakov S.V."/>
            <person name="Kublanov I.V."/>
        </authorList>
    </citation>
    <scope>NUCLEOTIDE SEQUENCE [LARGE SCALE GENOMIC DNA]</scope>
    <source>
        <strain evidence="5 6">38-H</strain>
    </source>
</reference>
<keyword evidence="5" id="KW-0407">Ion channel</keyword>
<keyword evidence="2" id="KW-0472">Membrane</keyword>
<keyword evidence="2" id="KW-1133">Transmembrane helix</keyword>
<name>A0A7D3Y5I1_9BACT</name>
<dbReference type="InterPro" id="IPR050721">
    <property type="entry name" value="Trk_Ktr_HKT_K-transport"/>
</dbReference>
<dbReference type="Proteomes" id="UP000500961">
    <property type="component" value="Chromosome"/>
</dbReference>
<dbReference type="SUPFAM" id="SSF116726">
    <property type="entry name" value="TrkA C-terminal domain-like"/>
    <property type="match status" value="1"/>
</dbReference>
<dbReference type="Gene3D" id="3.40.50.720">
    <property type="entry name" value="NAD(P)-binding Rossmann-like Domain"/>
    <property type="match status" value="1"/>
</dbReference>
<sequence>MDHKGKHSLIFAISILILIISIGIFGYTQIEGYTFVEALYMTIITIGTVGFKEVHPLSTEGMLFTTILIVISIGFFAYGASFLARYFSDRILARYSNKYIMEKQIAKLRNHVIVVGYGRNGSQAVDELIAHNIPVVVIENRPKVIEYIKENPKILYVDGDATDDNTLRRAGVNHAKALITALANDADNLFVVITAREMNSDLLIISRASAIANDKKLKLAGADNVILPDKVGGQKMAKLVIQPDILEFVENIMLKRTGEVSLFEISCESMKSTCGKTIQELGIREKTGANILGAKTSFGEYILNPPPNYELTPDTMLFVLGTNEQIENLKKILS</sequence>
<feature type="domain" description="RCK N-terminal" evidence="3">
    <location>
        <begin position="109"/>
        <end position="227"/>
    </location>
</feature>
<dbReference type="Gene3D" id="3.30.70.1450">
    <property type="entry name" value="Regulator of K+ conductance, C-terminal domain"/>
    <property type="match status" value="1"/>
</dbReference>
<dbReference type="PROSITE" id="PS51202">
    <property type="entry name" value="RCK_C"/>
    <property type="match status" value="1"/>
</dbReference>
<dbReference type="EMBL" id="CP041345">
    <property type="protein sequence ID" value="QKG80649.1"/>
    <property type="molecule type" value="Genomic_DNA"/>
</dbReference>
<feature type="transmembrane region" description="Helical" evidence="2">
    <location>
        <begin position="33"/>
        <end position="51"/>
    </location>
</feature>
<dbReference type="GO" id="GO:0008324">
    <property type="term" value="F:monoatomic cation transmembrane transporter activity"/>
    <property type="evidence" value="ECO:0007669"/>
    <property type="project" value="InterPro"/>
</dbReference>
<dbReference type="SUPFAM" id="SSF51735">
    <property type="entry name" value="NAD(P)-binding Rossmann-fold domains"/>
    <property type="match status" value="1"/>
</dbReference>
<evidence type="ECO:0000313" key="5">
    <source>
        <dbReference type="EMBL" id="QKG80649.1"/>
    </source>
</evidence>
<proteinExistence type="predicted"/>
<evidence type="ECO:0000259" key="3">
    <source>
        <dbReference type="PROSITE" id="PS51201"/>
    </source>
</evidence>
<dbReference type="PANTHER" id="PTHR43833:SF9">
    <property type="entry name" value="POTASSIUM CHANNEL PROTEIN YUGO-RELATED"/>
    <property type="match status" value="1"/>
</dbReference>
<dbReference type="InterPro" id="IPR003148">
    <property type="entry name" value="RCK_N"/>
</dbReference>
<dbReference type="KEGG" id="ttz:FHG85_10350"/>
<feature type="transmembrane region" description="Helical" evidence="2">
    <location>
        <begin position="9"/>
        <end position="27"/>
    </location>
</feature>
<keyword evidence="5" id="KW-0813">Transport</keyword>
<evidence type="ECO:0000313" key="6">
    <source>
        <dbReference type="Proteomes" id="UP000500961"/>
    </source>
</evidence>
<accession>A0A7D3Y5I1</accession>
<dbReference type="InterPro" id="IPR006037">
    <property type="entry name" value="RCK_C"/>
</dbReference>
<dbReference type="Pfam" id="PF07885">
    <property type="entry name" value="Ion_trans_2"/>
    <property type="match status" value="1"/>
</dbReference>
<evidence type="ECO:0000256" key="1">
    <source>
        <dbReference type="ARBA" id="ARBA00004651"/>
    </source>
</evidence>
<organism evidence="5 6">
    <name type="scientific">Tenuifilum thalassicum</name>
    <dbReference type="NCBI Taxonomy" id="2590900"/>
    <lineage>
        <taxon>Bacteria</taxon>
        <taxon>Pseudomonadati</taxon>
        <taxon>Bacteroidota</taxon>
        <taxon>Bacteroidia</taxon>
        <taxon>Bacteroidales</taxon>
        <taxon>Tenuifilaceae</taxon>
        <taxon>Tenuifilum</taxon>
    </lineage>
</organism>
<evidence type="ECO:0000259" key="4">
    <source>
        <dbReference type="PROSITE" id="PS51202"/>
    </source>
</evidence>
<dbReference type="PROSITE" id="PS51201">
    <property type="entry name" value="RCK_N"/>
    <property type="match status" value="1"/>
</dbReference>
<dbReference type="Pfam" id="PF02080">
    <property type="entry name" value="TrkA_C"/>
    <property type="match status" value="1"/>
</dbReference>
<dbReference type="Gene3D" id="1.10.287.70">
    <property type="match status" value="1"/>
</dbReference>
<keyword evidence="6" id="KW-1185">Reference proteome</keyword>
<dbReference type="InterPro" id="IPR013099">
    <property type="entry name" value="K_chnl_dom"/>
</dbReference>
<dbReference type="GO" id="GO:0006813">
    <property type="term" value="P:potassium ion transport"/>
    <property type="evidence" value="ECO:0007669"/>
    <property type="project" value="InterPro"/>
</dbReference>
<comment type="subcellular location">
    <subcellularLocation>
        <location evidence="1">Cell membrane</location>
        <topology evidence="1">Multi-pass membrane protein</topology>
    </subcellularLocation>
</comment>
<dbReference type="SUPFAM" id="SSF81324">
    <property type="entry name" value="Voltage-gated potassium channels"/>
    <property type="match status" value="1"/>
</dbReference>
<dbReference type="GO" id="GO:0005886">
    <property type="term" value="C:plasma membrane"/>
    <property type="evidence" value="ECO:0007669"/>
    <property type="project" value="UniProtKB-SubCell"/>
</dbReference>
<dbReference type="InterPro" id="IPR036291">
    <property type="entry name" value="NAD(P)-bd_dom_sf"/>
</dbReference>
<feature type="transmembrane region" description="Helical" evidence="2">
    <location>
        <begin position="63"/>
        <end position="87"/>
    </location>
</feature>
<feature type="domain" description="RCK C-terminal" evidence="4">
    <location>
        <begin position="250"/>
        <end position="334"/>
    </location>
</feature>
<evidence type="ECO:0000256" key="2">
    <source>
        <dbReference type="SAM" id="Phobius"/>
    </source>
</evidence>
<dbReference type="AlphaFoldDB" id="A0A7D3Y5I1"/>